<dbReference type="OrthoDB" id="9631689at2759"/>
<keyword evidence="1" id="KW-0732">Signal</keyword>
<dbReference type="Proteomes" id="UP000515203">
    <property type="component" value="Unplaced"/>
</dbReference>
<feature type="chain" id="PRO_5027818520" evidence="1">
    <location>
        <begin position="21"/>
        <end position="75"/>
    </location>
</feature>
<dbReference type="InParanoid" id="A0A6P6EIB4"/>
<accession>A0A6P6EIB4</accession>
<feature type="signal peptide" evidence="1">
    <location>
        <begin position="1"/>
        <end position="20"/>
    </location>
</feature>
<evidence type="ECO:0000313" key="3">
    <source>
        <dbReference type="RefSeq" id="XP_023572045.1"/>
    </source>
</evidence>
<proteinExistence type="predicted"/>
<name>A0A6P6EIB4_OCTDE</name>
<gene>
    <name evidence="3" type="primary">LOC111817034</name>
</gene>
<sequence>MKAVLLVGLVLLSGTIQGKAFQRCELAKALKTSEMDGYCGISVKYLEVDLLQDDIIEAVVCAKVVVWDPQGIRAW</sequence>
<dbReference type="GeneID" id="111817034"/>
<organism evidence="2 3">
    <name type="scientific">Octodon degus</name>
    <name type="common">Degu</name>
    <name type="synonym">Sciurus degus</name>
    <dbReference type="NCBI Taxonomy" id="10160"/>
    <lineage>
        <taxon>Eukaryota</taxon>
        <taxon>Metazoa</taxon>
        <taxon>Chordata</taxon>
        <taxon>Craniata</taxon>
        <taxon>Vertebrata</taxon>
        <taxon>Euteleostomi</taxon>
        <taxon>Mammalia</taxon>
        <taxon>Eutheria</taxon>
        <taxon>Euarchontoglires</taxon>
        <taxon>Glires</taxon>
        <taxon>Rodentia</taxon>
        <taxon>Hystricomorpha</taxon>
        <taxon>Octodontidae</taxon>
        <taxon>Octodon</taxon>
    </lineage>
</organism>
<protein>
    <submittedName>
        <fullName evidence="3">Lysozyme C-like</fullName>
    </submittedName>
</protein>
<dbReference type="RefSeq" id="XP_023572045.1">
    <property type="nucleotide sequence ID" value="XM_023716277.1"/>
</dbReference>
<dbReference type="SUPFAM" id="SSF53955">
    <property type="entry name" value="Lysozyme-like"/>
    <property type="match status" value="1"/>
</dbReference>
<evidence type="ECO:0000313" key="2">
    <source>
        <dbReference type="Proteomes" id="UP000515203"/>
    </source>
</evidence>
<evidence type="ECO:0000256" key="1">
    <source>
        <dbReference type="SAM" id="SignalP"/>
    </source>
</evidence>
<reference evidence="3" key="1">
    <citation type="submission" date="2025-08" db="UniProtKB">
        <authorList>
            <consortium name="RefSeq"/>
        </authorList>
    </citation>
    <scope>IDENTIFICATION</scope>
</reference>
<dbReference type="InterPro" id="IPR023346">
    <property type="entry name" value="Lysozyme-like_dom_sf"/>
</dbReference>
<keyword evidence="2" id="KW-1185">Reference proteome</keyword>
<dbReference type="AlphaFoldDB" id="A0A6P6EIB4"/>